<dbReference type="EC" id="2.4.2.18" evidence="2"/>
<feature type="compositionally biased region" description="Basic residues" evidence="1">
    <location>
        <begin position="82"/>
        <end position="91"/>
    </location>
</feature>
<feature type="compositionally biased region" description="Low complexity" evidence="1">
    <location>
        <begin position="113"/>
        <end position="133"/>
    </location>
</feature>
<protein>
    <submittedName>
        <fullName evidence="2">Anthranilate phosphoribosyltransferase</fullName>
        <ecNumber evidence="2">2.4.2.18</ecNumber>
    </submittedName>
</protein>
<feature type="compositionally biased region" description="Basic and acidic residues" evidence="1">
    <location>
        <begin position="134"/>
        <end position="154"/>
    </location>
</feature>
<gene>
    <name evidence="2" type="ORF">AVDCRST_MAG45-1300</name>
</gene>
<name>A0A6J4SJ58_9ACTN</name>
<feature type="compositionally biased region" description="Basic and acidic residues" evidence="1">
    <location>
        <begin position="26"/>
        <end position="66"/>
    </location>
</feature>
<sequence length="348" mass="38327">AQPRPHHGDRPARLGPEPLRRGRGRGAADDHGGRGLRGPDRRLSDRPAHQGGDGRRAHRPRPDHARAQPQGRGLRGAGARGPARHRRHRRRAPDGQCVDHRRARGRGRGLPGGQARQPLLDRPLGLGRPARGPGRADRPRAGRDLRVHRGDRLRFHVRTGAPCGHAPRRAGAQGAGGPDRVQLRRSDHQPGGGDPAGHRRVRPGLSRHGRRSPRSARGPQGLGSVERGWSRRDQRVGADPGDRAERGRAARAAHSARGARRRARGTRRPERGYAGAERRDRPRRARRAARARALGHAAERRRGDLRRRAGRRSRGRRARRGGGDRLGRRGRGAGALRRAQPPRRARLV</sequence>
<feature type="compositionally biased region" description="Basic residues" evidence="1">
    <location>
        <begin position="281"/>
        <end position="290"/>
    </location>
</feature>
<feature type="compositionally biased region" description="Basic residues" evidence="1">
    <location>
        <begin position="257"/>
        <end position="266"/>
    </location>
</feature>
<dbReference type="EMBL" id="CADCVU010000112">
    <property type="protein sequence ID" value="CAA9500873.1"/>
    <property type="molecule type" value="Genomic_DNA"/>
</dbReference>
<keyword evidence="2" id="KW-0328">Glycosyltransferase</keyword>
<organism evidence="2">
    <name type="scientific">uncultured Solirubrobacterales bacterium</name>
    <dbReference type="NCBI Taxonomy" id="768556"/>
    <lineage>
        <taxon>Bacteria</taxon>
        <taxon>Bacillati</taxon>
        <taxon>Actinomycetota</taxon>
        <taxon>Thermoleophilia</taxon>
        <taxon>Solirubrobacterales</taxon>
        <taxon>environmental samples</taxon>
    </lineage>
</organism>
<feature type="compositionally biased region" description="Basic and acidic residues" evidence="1">
    <location>
        <begin position="267"/>
        <end position="280"/>
    </location>
</feature>
<dbReference type="GO" id="GO:0004048">
    <property type="term" value="F:anthranilate phosphoribosyltransferase activity"/>
    <property type="evidence" value="ECO:0007669"/>
    <property type="project" value="UniProtKB-EC"/>
</dbReference>
<keyword evidence="2" id="KW-0808">Transferase</keyword>
<accession>A0A6J4SJ58</accession>
<evidence type="ECO:0000313" key="2">
    <source>
        <dbReference type="EMBL" id="CAA9500873.1"/>
    </source>
</evidence>
<feature type="compositionally biased region" description="Basic residues" evidence="1">
    <location>
        <begin position="303"/>
        <end position="320"/>
    </location>
</feature>
<proteinExistence type="predicted"/>
<feature type="non-terminal residue" evidence="2">
    <location>
        <position position="348"/>
    </location>
</feature>
<feature type="compositionally biased region" description="Basic and acidic residues" evidence="1">
    <location>
        <begin position="228"/>
        <end position="248"/>
    </location>
</feature>
<feature type="non-terminal residue" evidence="2">
    <location>
        <position position="1"/>
    </location>
</feature>
<feature type="compositionally biased region" description="Basic residues" evidence="1">
    <location>
        <begin position="198"/>
        <end position="214"/>
    </location>
</feature>
<dbReference type="AlphaFoldDB" id="A0A6J4SJ58"/>
<evidence type="ECO:0000256" key="1">
    <source>
        <dbReference type="SAM" id="MobiDB-lite"/>
    </source>
</evidence>
<reference evidence="2" key="1">
    <citation type="submission" date="2020-02" db="EMBL/GenBank/DDBJ databases">
        <authorList>
            <person name="Meier V. D."/>
        </authorList>
    </citation>
    <scope>NUCLEOTIDE SEQUENCE</scope>
    <source>
        <strain evidence="2">AVDCRST_MAG45</strain>
    </source>
</reference>
<feature type="compositionally biased region" description="Basic and acidic residues" evidence="1">
    <location>
        <begin position="1"/>
        <end position="12"/>
    </location>
</feature>
<feature type="region of interest" description="Disordered" evidence="1">
    <location>
        <begin position="1"/>
        <end position="348"/>
    </location>
</feature>